<keyword evidence="1" id="KW-0812">Transmembrane</keyword>
<keyword evidence="1" id="KW-1133">Transmembrane helix</keyword>
<protein>
    <submittedName>
        <fullName evidence="2">DUF2069 domain-containing protein</fullName>
    </submittedName>
</protein>
<dbReference type="InterPro" id="IPR018643">
    <property type="entry name" value="DUF2069_membrane"/>
</dbReference>
<sequence length="141" mass="16239">MAQTPITPPASYPPPGTYTHTLWQGTRLFWLGLLLWQVVWHLWLSPHPHLPAWAVTLGWCAPLLFPLRGLFQGRPYTHAWANFILMLYFLHALTIITIDEGERWLGIVELLLTSGSFTLNLLYARKRGQELGLKLRKLKAE</sequence>
<feature type="transmembrane region" description="Helical" evidence="1">
    <location>
        <begin position="28"/>
        <end position="44"/>
    </location>
</feature>
<feature type="transmembrane region" description="Helical" evidence="1">
    <location>
        <begin position="79"/>
        <end position="98"/>
    </location>
</feature>
<organism evidence="2 3">
    <name type="scientific">Plesiomonas shigelloides</name>
    <name type="common">Aeromonas shigelloides</name>
    <dbReference type="NCBI Taxonomy" id="703"/>
    <lineage>
        <taxon>Bacteria</taxon>
        <taxon>Pseudomonadati</taxon>
        <taxon>Pseudomonadota</taxon>
        <taxon>Gammaproteobacteria</taxon>
        <taxon>Enterobacterales</taxon>
        <taxon>Enterobacteriaceae</taxon>
        <taxon>Plesiomonas</taxon>
    </lineage>
</organism>
<evidence type="ECO:0000313" key="2">
    <source>
        <dbReference type="EMBL" id="MBO1108808.1"/>
    </source>
</evidence>
<keyword evidence="1" id="KW-0472">Membrane</keyword>
<evidence type="ECO:0000256" key="1">
    <source>
        <dbReference type="SAM" id="Phobius"/>
    </source>
</evidence>
<feature type="transmembrane region" description="Helical" evidence="1">
    <location>
        <begin position="50"/>
        <end position="67"/>
    </location>
</feature>
<feature type="transmembrane region" description="Helical" evidence="1">
    <location>
        <begin position="104"/>
        <end position="124"/>
    </location>
</feature>
<reference evidence="2" key="1">
    <citation type="submission" date="2021-03" db="EMBL/GenBank/DDBJ databases">
        <title>Plesiomonas shigelloides zfcc0051, isolated from zebrafish feces.</title>
        <authorList>
            <person name="Vanderhoek Z."/>
            <person name="Gaulke C."/>
        </authorList>
    </citation>
    <scope>NUCLEOTIDE SEQUENCE</scope>
    <source>
        <strain evidence="2">Zfcc0051</strain>
    </source>
</reference>
<dbReference type="AlphaFoldDB" id="A0A8I2B5P0"/>
<accession>A0A8I2B5P0</accession>
<proteinExistence type="predicted"/>
<name>A0A8I2B5P0_PLESH</name>
<gene>
    <name evidence="2" type="ORF">J2R62_11340</name>
</gene>
<dbReference type="Proteomes" id="UP000664658">
    <property type="component" value="Unassembled WGS sequence"/>
</dbReference>
<evidence type="ECO:0000313" key="3">
    <source>
        <dbReference type="Proteomes" id="UP000664658"/>
    </source>
</evidence>
<dbReference type="Pfam" id="PF09842">
    <property type="entry name" value="DUF2069"/>
    <property type="match status" value="1"/>
</dbReference>
<dbReference type="EMBL" id="JAFNAA010000011">
    <property type="protein sequence ID" value="MBO1108808.1"/>
    <property type="molecule type" value="Genomic_DNA"/>
</dbReference>
<comment type="caution">
    <text evidence="2">The sequence shown here is derived from an EMBL/GenBank/DDBJ whole genome shotgun (WGS) entry which is preliminary data.</text>
</comment>